<protein>
    <submittedName>
        <fullName evidence="3">Uncharacterized protein</fullName>
    </submittedName>
</protein>
<evidence type="ECO:0000256" key="2">
    <source>
        <dbReference type="SAM" id="Phobius"/>
    </source>
</evidence>
<feature type="compositionally biased region" description="Basic and acidic residues" evidence="1">
    <location>
        <begin position="245"/>
        <end position="259"/>
    </location>
</feature>
<dbReference type="EMBL" id="JACEEZ010017314">
    <property type="protein sequence ID" value="KAG0717640.1"/>
    <property type="molecule type" value="Genomic_DNA"/>
</dbReference>
<feature type="transmembrane region" description="Helical" evidence="2">
    <location>
        <begin position="50"/>
        <end position="75"/>
    </location>
</feature>
<organism evidence="3 4">
    <name type="scientific">Chionoecetes opilio</name>
    <name type="common">Atlantic snow crab</name>
    <name type="synonym">Cancer opilio</name>
    <dbReference type="NCBI Taxonomy" id="41210"/>
    <lineage>
        <taxon>Eukaryota</taxon>
        <taxon>Metazoa</taxon>
        <taxon>Ecdysozoa</taxon>
        <taxon>Arthropoda</taxon>
        <taxon>Crustacea</taxon>
        <taxon>Multicrustacea</taxon>
        <taxon>Malacostraca</taxon>
        <taxon>Eumalacostraca</taxon>
        <taxon>Eucarida</taxon>
        <taxon>Decapoda</taxon>
        <taxon>Pleocyemata</taxon>
        <taxon>Brachyura</taxon>
        <taxon>Eubrachyura</taxon>
        <taxon>Majoidea</taxon>
        <taxon>Majidae</taxon>
        <taxon>Chionoecetes</taxon>
    </lineage>
</organism>
<reference evidence="3" key="1">
    <citation type="submission" date="2020-07" db="EMBL/GenBank/DDBJ databases">
        <title>The High-quality genome of the commercially important snow crab, Chionoecetes opilio.</title>
        <authorList>
            <person name="Jeong J.-H."/>
            <person name="Ryu S."/>
        </authorList>
    </citation>
    <scope>NUCLEOTIDE SEQUENCE</scope>
    <source>
        <strain evidence="3">MADBK_172401_WGS</strain>
        <tissue evidence="3">Digestive gland</tissue>
    </source>
</reference>
<gene>
    <name evidence="3" type="ORF">GWK47_007979</name>
</gene>
<sequence length="259" mass="29453">MIQSLAMSDFKEEFGMEHLDDQESVTASLSLATLIQTRVSSPSPLNSTSLILLSRVPLLLLLPLTPLSFPFIIYYSSSTKSRRNSARYAKRDLLCLSALRYKQRGATIPRSRKEDTGDKEACHAFLVNEISPGKFLVGEFKKVHPLRKIRLPPPMAPRLRSQQRQKFQNVVNIFEEVLIIYGAHDHLIGRGLPPDDFCPMGPTMGNNIHNERNKKHRREKQEENMKDVEEENNNIDDDAGDIADNEMKGDHEANEEAEE</sequence>
<feature type="region of interest" description="Disordered" evidence="1">
    <location>
        <begin position="203"/>
        <end position="259"/>
    </location>
</feature>
<dbReference type="AlphaFoldDB" id="A0A8J4XZ50"/>
<dbReference type="Proteomes" id="UP000770661">
    <property type="component" value="Unassembled WGS sequence"/>
</dbReference>
<keyword evidence="4" id="KW-1185">Reference proteome</keyword>
<evidence type="ECO:0000313" key="4">
    <source>
        <dbReference type="Proteomes" id="UP000770661"/>
    </source>
</evidence>
<evidence type="ECO:0000256" key="1">
    <source>
        <dbReference type="SAM" id="MobiDB-lite"/>
    </source>
</evidence>
<keyword evidence="2" id="KW-0472">Membrane</keyword>
<keyword evidence="2" id="KW-1133">Transmembrane helix</keyword>
<name>A0A8J4XZ50_CHIOP</name>
<keyword evidence="2" id="KW-0812">Transmembrane</keyword>
<accession>A0A8J4XZ50</accession>
<proteinExistence type="predicted"/>
<comment type="caution">
    <text evidence="3">The sequence shown here is derived from an EMBL/GenBank/DDBJ whole genome shotgun (WGS) entry which is preliminary data.</text>
</comment>
<evidence type="ECO:0000313" key="3">
    <source>
        <dbReference type="EMBL" id="KAG0717640.1"/>
    </source>
</evidence>
<feature type="compositionally biased region" description="Acidic residues" evidence="1">
    <location>
        <begin position="228"/>
        <end position="244"/>
    </location>
</feature>